<dbReference type="InterPro" id="IPR050206">
    <property type="entry name" value="FtsK/SpoIIIE/SftA"/>
</dbReference>
<evidence type="ECO:0000259" key="5">
    <source>
        <dbReference type="PROSITE" id="PS50901"/>
    </source>
</evidence>
<dbReference type="InterPro" id="IPR036390">
    <property type="entry name" value="WH_DNA-bd_sf"/>
</dbReference>
<dbReference type="SUPFAM" id="SSF52540">
    <property type="entry name" value="P-loop containing nucleoside triphosphate hydrolases"/>
    <property type="match status" value="1"/>
</dbReference>
<protein>
    <submittedName>
        <fullName evidence="6">Cell division protein FtsK</fullName>
    </submittedName>
</protein>
<dbReference type="SUPFAM" id="SSF46785">
    <property type="entry name" value="Winged helix' DNA-binding domain"/>
    <property type="match status" value="1"/>
</dbReference>
<dbReference type="GO" id="GO:0003677">
    <property type="term" value="F:DNA binding"/>
    <property type="evidence" value="ECO:0007669"/>
    <property type="project" value="InterPro"/>
</dbReference>
<dbReference type="GO" id="GO:0005524">
    <property type="term" value="F:ATP binding"/>
    <property type="evidence" value="ECO:0007669"/>
    <property type="project" value="UniProtKB-UniRule"/>
</dbReference>
<feature type="region of interest" description="Disordered" evidence="4">
    <location>
        <begin position="403"/>
        <end position="431"/>
    </location>
</feature>
<sequence>MAVALVDALGVKGVVVLLALAALTIKSKGFRKAEWKAFRWACRWTVRAVRFLAIYRPRKVWPTKEERRILRRLAPAHWREHAEGRGLNGTLTGRVRLTEAGITCSVRLDGTWTVAKLKAAEDHIRNLLGCRSGLRIEVTTGKRGGWASLALRTRTAVDGADLKWTPKAEGIGLDTVTGRVVTVNPYQRLLVAGESGAGKSVALRPLLAAVAADPLAALVYIDAKRVEGALWRSRARIARDGAEITAVAAELAAEMMARLEEMETQGRATWKPTKARPRLVVVVDEGAEVMTLAKAAMEHLSSVARMGRAAEVHLWWCTQKPTQGQGGGIDPQISAQMGVQLCLKVKTPGEARTVLGEDATAEGWHANKLPKPGHVLIRGEGRGPVAVRVWHLDDEQVKALPEREPWQGQGSASVSLVKPSQAGGPVRPSAGPVAPPLADDTKAAVLAALRAANGPVSRGQLVTATGRGKSAVGDALAALVAEGQAERTGAGSATRYTTAEEATA</sequence>
<dbReference type="AlphaFoldDB" id="A0AB39PMT1"/>
<feature type="binding site" evidence="3">
    <location>
        <begin position="193"/>
        <end position="200"/>
    </location>
    <ligand>
        <name>ATP</name>
        <dbReference type="ChEBI" id="CHEBI:30616"/>
    </ligand>
</feature>
<feature type="region of interest" description="Disordered" evidence="4">
    <location>
        <begin position="484"/>
        <end position="504"/>
    </location>
</feature>
<feature type="domain" description="FtsK" evidence="5">
    <location>
        <begin position="168"/>
        <end position="352"/>
    </location>
</feature>
<keyword evidence="2 3" id="KW-0067">ATP-binding</keyword>
<dbReference type="PROSITE" id="PS50901">
    <property type="entry name" value="FTSK"/>
    <property type="match status" value="1"/>
</dbReference>
<evidence type="ECO:0000256" key="4">
    <source>
        <dbReference type="SAM" id="MobiDB-lite"/>
    </source>
</evidence>
<accession>A0AB39PMT1</accession>
<evidence type="ECO:0000256" key="1">
    <source>
        <dbReference type="ARBA" id="ARBA00022741"/>
    </source>
</evidence>
<keyword evidence="6" id="KW-0132">Cell division</keyword>
<evidence type="ECO:0000256" key="2">
    <source>
        <dbReference type="ARBA" id="ARBA00022840"/>
    </source>
</evidence>
<keyword evidence="1 3" id="KW-0547">Nucleotide-binding</keyword>
<keyword evidence="6" id="KW-0131">Cell cycle</keyword>
<reference evidence="6" key="1">
    <citation type="submission" date="2024-07" db="EMBL/GenBank/DDBJ databases">
        <authorList>
            <person name="Yu S.T."/>
        </authorList>
    </citation>
    <scope>NUCLEOTIDE SEQUENCE</scope>
    <source>
        <strain evidence="6">R21</strain>
        <plasmid evidence="6">unnamed1</plasmid>
    </source>
</reference>
<name>A0AB39PMT1_9ACTN</name>
<evidence type="ECO:0000256" key="3">
    <source>
        <dbReference type="PROSITE-ProRule" id="PRU00289"/>
    </source>
</evidence>
<dbReference type="GO" id="GO:0051301">
    <property type="term" value="P:cell division"/>
    <property type="evidence" value="ECO:0007669"/>
    <property type="project" value="UniProtKB-KW"/>
</dbReference>
<dbReference type="InterPro" id="IPR002543">
    <property type="entry name" value="FtsK_dom"/>
</dbReference>
<keyword evidence="6" id="KW-0614">Plasmid</keyword>
<dbReference type="PANTHER" id="PTHR22683:SF41">
    <property type="entry name" value="DNA TRANSLOCASE FTSK"/>
    <property type="match status" value="1"/>
</dbReference>
<dbReference type="PANTHER" id="PTHR22683">
    <property type="entry name" value="SPORULATION PROTEIN RELATED"/>
    <property type="match status" value="1"/>
</dbReference>
<geneLocation type="plasmid" evidence="6">
    <name>unnamed1</name>
</geneLocation>
<organism evidence="6">
    <name type="scientific">Streptomyces sp. R21</name>
    <dbReference type="NCBI Taxonomy" id="3238627"/>
    <lineage>
        <taxon>Bacteria</taxon>
        <taxon>Bacillati</taxon>
        <taxon>Actinomycetota</taxon>
        <taxon>Actinomycetes</taxon>
        <taxon>Kitasatosporales</taxon>
        <taxon>Streptomycetaceae</taxon>
        <taxon>Streptomyces</taxon>
    </lineage>
</organism>
<proteinExistence type="predicted"/>
<feature type="compositionally biased region" description="Low complexity" evidence="4">
    <location>
        <begin position="493"/>
        <end position="504"/>
    </location>
</feature>
<dbReference type="InterPro" id="IPR027417">
    <property type="entry name" value="P-loop_NTPase"/>
</dbReference>
<gene>
    <name evidence="6" type="ORF">AB5J56_44985</name>
</gene>
<dbReference type="RefSeq" id="WP_369243264.1">
    <property type="nucleotide sequence ID" value="NZ_CP163436.1"/>
</dbReference>
<dbReference type="EMBL" id="CP163436">
    <property type="protein sequence ID" value="XDQ31876.1"/>
    <property type="molecule type" value="Genomic_DNA"/>
</dbReference>
<dbReference type="Gene3D" id="3.40.50.300">
    <property type="entry name" value="P-loop containing nucleotide triphosphate hydrolases"/>
    <property type="match status" value="1"/>
</dbReference>
<evidence type="ECO:0000313" key="6">
    <source>
        <dbReference type="EMBL" id="XDQ31876.1"/>
    </source>
</evidence>